<reference evidence="2" key="1">
    <citation type="journal article" date="2006" name="Science">
        <title>Ancient noncoding elements conserved in the human genome.</title>
        <authorList>
            <person name="Venkatesh B."/>
            <person name="Kirkness E.F."/>
            <person name="Loh Y.H."/>
            <person name="Halpern A.L."/>
            <person name="Lee A.P."/>
            <person name="Johnson J."/>
            <person name="Dandona N."/>
            <person name="Viswanathan L.D."/>
            <person name="Tay A."/>
            <person name="Venter J.C."/>
            <person name="Strausberg R.L."/>
            <person name="Brenner S."/>
        </authorList>
    </citation>
    <scope>NUCLEOTIDE SEQUENCE [LARGE SCALE GENOMIC DNA]</scope>
</reference>
<dbReference type="PANTHER" id="PTHR11264:SF0">
    <property type="entry name" value="URACIL-DNA GLYCOSYLASE"/>
    <property type="match status" value="1"/>
</dbReference>
<dbReference type="InParanoid" id="A0A4W3GPT3"/>
<dbReference type="Proteomes" id="UP000314986">
    <property type="component" value="Unassembled WGS sequence"/>
</dbReference>
<organism evidence="1 2">
    <name type="scientific">Callorhinchus milii</name>
    <name type="common">Ghost shark</name>
    <dbReference type="NCBI Taxonomy" id="7868"/>
    <lineage>
        <taxon>Eukaryota</taxon>
        <taxon>Metazoa</taxon>
        <taxon>Chordata</taxon>
        <taxon>Craniata</taxon>
        <taxon>Vertebrata</taxon>
        <taxon>Chondrichthyes</taxon>
        <taxon>Holocephali</taxon>
        <taxon>Chimaeriformes</taxon>
        <taxon>Callorhinchidae</taxon>
        <taxon>Callorhinchus</taxon>
    </lineage>
</organism>
<dbReference type="AlphaFoldDB" id="A0A4W3GPT3"/>
<dbReference type="GO" id="GO:0004844">
    <property type="term" value="F:uracil DNA N-glycosylase activity"/>
    <property type="evidence" value="ECO:0007669"/>
    <property type="project" value="InterPro"/>
</dbReference>
<dbReference type="InterPro" id="IPR036895">
    <property type="entry name" value="Uracil-DNA_glycosylase-like_sf"/>
</dbReference>
<dbReference type="GeneTree" id="ENSGT00390000003405"/>
<evidence type="ECO:0008006" key="3">
    <source>
        <dbReference type="Google" id="ProtNLM"/>
    </source>
</evidence>
<sequence length="141" mass="16084">CVFHCLGQWERPPRLCEWGAGPVSILPRNSSVLASGPSLTAWGGPSCPLSPEQLSRIERNKRAALLRFAARNVPEGFGESWKKELLQEFNKPYFMKLMEFVALERKRYTVYPPPDLVFSWTQLCGIEDVSVVSENLHRCKF</sequence>
<dbReference type="GO" id="GO:0005634">
    <property type="term" value="C:nucleus"/>
    <property type="evidence" value="ECO:0007669"/>
    <property type="project" value="TreeGrafter"/>
</dbReference>
<evidence type="ECO:0000313" key="1">
    <source>
        <dbReference type="Ensembl" id="ENSCMIP00000005561.1"/>
    </source>
</evidence>
<protein>
    <recommendedName>
        <fullName evidence="3">Uracil-DNA glycosylase-like domain-containing protein</fullName>
    </recommendedName>
</protein>
<accession>A0A4W3GPT3</accession>
<keyword evidence="2" id="KW-1185">Reference proteome</keyword>
<reference evidence="2" key="3">
    <citation type="journal article" date="2014" name="Nature">
        <title>Elephant shark genome provides unique insights into gnathostome evolution.</title>
        <authorList>
            <consortium name="International Elephant Shark Genome Sequencing Consortium"/>
            <person name="Venkatesh B."/>
            <person name="Lee A.P."/>
            <person name="Ravi V."/>
            <person name="Maurya A.K."/>
            <person name="Lian M.M."/>
            <person name="Swann J.B."/>
            <person name="Ohta Y."/>
            <person name="Flajnik M.F."/>
            <person name="Sutoh Y."/>
            <person name="Kasahara M."/>
            <person name="Hoon S."/>
            <person name="Gangu V."/>
            <person name="Roy S.W."/>
            <person name="Irimia M."/>
            <person name="Korzh V."/>
            <person name="Kondrychyn I."/>
            <person name="Lim Z.W."/>
            <person name="Tay B.H."/>
            <person name="Tohari S."/>
            <person name="Kong K.W."/>
            <person name="Ho S."/>
            <person name="Lorente-Galdos B."/>
            <person name="Quilez J."/>
            <person name="Marques-Bonet T."/>
            <person name="Raney B.J."/>
            <person name="Ingham P.W."/>
            <person name="Tay A."/>
            <person name="Hillier L.W."/>
            <person name="Minx P."/>
            <person name="Boehm T."/>
            <person name="Wilson R.K."/>
            <person name="Brenner S."/>
            <person name="Warren W.C."/>
        </authorList>
    </citation>
    <scope>NUCLEOTIDE SEQUENCE [LARGE SCALE GENOMIC DNA]</scope>
</reference>
<dbReference type="InterPro" id="IPR002043">
    <property type="entry name" value="UDG_fam1"/>
</dbReference>
<name>A0A4W3GPT3_CALMI</name>
<reference evidence="1" key="5">
    <citation type="submission" date="2025-09" db="UniProtKB">
        <authorList>
            <consortium name="Ensembl"/>
        </authorList>
    </citation>
    <scope>IDENTIFICATION</scope>
</reference>
<dbReference type="GO" id="GO:0005739">
    <property type="term" value="C:mitochondrion"/>
    <property type="evidence" value="ECO:0007669"/>
    <property type="project" value="TreeGrafter"/>
</dbReference>
<reference evidence="1" key="4">
    <citation type="submission" date="2025-08" db="UniProtKB">
        <authorList>
            <consortium name="Ensembl"/>
        </authorList>
    </citation>
    <scope>IDENTIFICATION</scope>
</reference>
<dbReference type="STRING" id="7868.ENSCMIP00000005561"/>
<dbReference type="Gene3D" id="3.40.470.10">
    <property type="entry name" value="Uracil-DNA glycosylase-like domain"/>
    <property type="match status" value="1"/>
</dbReference>
<dbReference type="SUPFAM" id="SSF52141">
    <property type="entry name" value="Uracil-DNA glycosylase-like"/>
    <property type="match status" value="1"/>
</dbReference>
<reference evidence="2" key="2">
    <citation type="journal article" date="2007" name="PLoS Biol.">
        <title>Survey sequencing and comparative analysis of the elephant shark (Callorhinchus milii) genome.</title>
        <authorList>
            <person name="Venkatesh B."/>
            <person name="Kirkness E.F."/>
            <person name="Loh Y.H."/>
            <person name="Halpern A.L."/>
            <person name="Lee A.P."/>
            <person name="Johnson J."/>
            <person name="Dandona N."/>
            <person name="Viswanathan L.D."/>
            <person name="Tay A."/>
            <person name="Venter J.C."/>
            <person name="Strausberg R.L."/>
            <person name="Brenner S."/>
        </authorList>
    </citation>
    <scope>NUCLEOTIDE SEQUENCE [LARGE SCALE GENOMIC DNA]</scope>
</reference>
<evidence type="ECO:0000313" key="2">
    <source>
        <dbReference type="Proteomes" id="UP000314986"/>
    </source>
</evidence>
<dbReference type="GO" id="GO:0097510">
    <property type="term" value="P:base-excision repair, AP site formation via deaminated base removal"/>
    <property type="evidence" value="ECO:0007669"/>
    <property type="project" value="TreeGrafter"/>
</dbReference>
<proteinExistence type="predicted"/>
<dbReference type="PANTHER" id="PTHR11264">
    <property type="entry name" value="URACIL-DNA GLYCOSYLASE"/>
    <property type="match status" value="1"/>
</dbReference>
<dbReference type="Ensembl" id="ENSCMIT00000005751.1">
    <property type="protein sequence ID" value="ENSCMIP00000005561.1"/>
    <property type="gene ID" value="ENSCMIG00000003224.1"/>
</dbReference>